<evidence type="ECO:0000256" key="5">
    <source>
        <dbReference type="ARBA" id="ARBA00022679"/>
    </source>
</evidence>
<dbReference type="InterPro" id="IPR000727">
    <property type="entry name" value="T_SNARE_dom"/>
</dbReference>
<dbReference type="InterPro" id="IPR003594">
    <property type="entry name" value="HATPase_dom"/>
</dbReference>
<comment type="catalytic activity">
    <reaction evidence="1">
        <text>ATP + protein L-histidine = ADP + protein N-phospho-L-histidine.</text>
        <dbReference type="EC" id="2.7.13.3"/>
    </reaction>
</comment>
<protein>
    <recommendedName>
        <fullName evidence="3">histidine kinase</fullName>
        <ecNumber evidence="3">2.7.13.3</ecNumber>
    </recommendedName>
</protein>
<dbReference type="EMBL" id="MSCJ01000003">
    <property type="protein sequence ID" value="PQJ61835.1"/>
    <property type="molecule type" value="Genomic_DNA"/>
</dbReference>
<dbReference type="InterPro" id="IPR036097">
    <property type="entry name" value="HisK_dim/P_sf"/>
</dbReference>
<evidence type="ECO:0000256" key="2">
    <source>
        <dbReference type="ARBA" id="ARBA00004370"/>
    </source>
</evidence>
<feature type="transmembrane region" description="Helical" evidence="12">
    <location>
        <begin position="32"/>
        <end position="53"/>
    </location>
</feature>
<dbReference type="AlphaFoldDB" id="A0A2S7VIQ0"/>
<dbReference type="PANTHER" id="PTHR45436">
    <property type="entry name" value="SENSOR HISTIDINE KINASE YKOH"/>
    <property type="match status" value="1"/>
</dbReference>
<dbReference type="Gene3D" id="3.30.565.10">
    <property type="entry name" value="Histidine kinase-like ATPase, C-terminal domain"/>
    <property type="match status" value="1"/>
</dbReference>
<evidence type="ECO:0000256" key="10">
    <source>
        <dbReference type="ARBA" id="ARBA00023136"/>
    </source>
</evidence>
<evidence type="ECO:0000259" key="14">
    <source>
        <dbReference type="PROSITE" id="PS50192"/>
    </source>
</evidence>
<dbReference type="SUPFAM" id="SSF47384">
    <property type="entry name" value="Homodimeric domain of signal transducing histidine kinase"/>
    <property type="match status" value="1"/>
</dbReference>
<dbReference type="PANTHER" id="PTHR45436:SF8">
    <property type="entry name" value="HISTIDINE KINASE"/>
    <property type="match status" value="1"/>
</dbReference>
<keyword evidence="10 12" id="KW-0472">Membrane</keyword>
<dbReference type="Pfam" id="PF02518">
    <property type="entry name" value="HATPase_c"/>
    <property type="match status" value="1"/>
</dbReference>
<evidence type="ECO:0000256" key="8">
    <source>
        <dbReference type="ARBA" id="ARBA00022989"/>
    </source>
</evidence>
<name>A0A2S7VIQ0_PHOAN</name>
<dbReference type="SUPFAM" id="SSF55874">
    <property type="entry name" value="ATPase domain of HSP90 chaperone/DNA topoisomerase II/histidine kinase"/>
    <property type="match status" value="1"/>
</dbReference>
<evidence type="ECO:0000256" key="1">
    <source>
        <dbReference type="ARBA" id="ARBA00000085"/>
    </source>
</evidence>
<comment type="caution">
    <text evidence="16">The sequence shown here is derived from an EMBL/GenBank/DDBJ whole genome shotgun (WGS) entry which is preliminary data.</text>
</comment>
<dbReference type="SMART" id="SM00387">
    <property type="entry name" value="HATPase_c"/>
    <property type="match status" value="1"/>
</dbReference>
<dbReference type="PROSITE" id="PS50192">
    <property type="entry name" value="T_SNARE"/>
    <property type="match status" value="1"/>
</dbReference>
<evidence type="ECO:0000259" key="13">
    <source>
        <dbReference type="PROSITE" id="PS50109"/>
    </source>
</evidence>
<dbReference type="InterPro" id="IPR036890">
    <property type="entry name" value="HATPase_C_sf"/>
</dbReference>
<dbReference type="InterPro" id="IPR005467">
    <property type="entry name" value="His_kinase_dom"/>
</dbReference>
<dbReference type="EC" id="2.7.13.3" evidence="3"/>
<dbReference type="PRINTS" id="PR00344">
    <property type="entry name" value="BCTRLSENSOR"/>
</dbReference>
<dbReference type="InterPro" id="IPR003661">
    <property type="entry name" value="HisK_dim/P_dom"/>
</dbReference>
<evidence type="ECO:0000256" key="11">
    <source>
        <dbReference type="ARBA" id="ARBA00029447"/>
    </source>
</evidence>
<feature type="domain" description="HAMP" evidence="15">
    <location>
        <begin position="117"/>
        <end position="170"/>
    </location>
</feature>
<comment type="subcellular location">
    <subcellularLocation>
        <location evidence="2">Membrane</location>
    </subcellularLocation>
</comment>
<evidence type="ECO:0000259" key="15">
    <source>
        <dbReference type="PROSITE" id="PS50885"/>
    </source>
</evidence>
<dbReference type="PROSITE" id="PS50885">
    <property type="entry name" value="HAMP"/>
    <property type="match status" value="1"/>
</dbReference>
<keyword evidence="7 16" id="KW-0418">Kinase</keyword>
<dbReference type="InterPro" id="IPR004358">
    <property type="entry name" value="Sig_transdc_His_kin-like_C"/>
</dbReference>
<feature type="domain" description="Histidine kinase" evidence="13">
    <location>
        <begin position="178"/>
        <end position="396"/>
    </location>
</feature>
<keyword evidence="4" id="KW-0597">Phosphoprotein</keyword>
<sequence length="396" mass="44283">MRSAMLPLMIERIKTFCASHPWLRHSAIQQGVMFVTVSIVSLLLISSITISYVDYHLDELNDEIEQNIEAFMYGMTTEIDKEPIDEDDVIDVLVTGFTLSGVLVVLLSGAIVAYMSKRNQEKIDRIEQVLKMASEGNLSVRTSVSRQDNDLDRIGYSVDEMLSHLQSVVAAMSDISANIAHELKTPITRLQYHLLTLDEMLVQQNTVDSDHLSEQLALAVKESTRLADIFDALLRISQIESGQRRQRFEAVDIVDVVNIIADIYVDVADDAGMVLNVHMPKSPLVIQGDRELLIQQLANLVENALRYCTKGSELSLICRQDNEGVLIAMKDNGPGIPEQEKERVFERLYRINKARNDGGLGIGLSLVKAVAELHKGDVKLYDCHPGLGVDIHYPKE</sequence>
<feature type="transmembrane region" description="Helical" evidence="12">
    <location>
        <begin position="92"/>
        <end position="115"/>
    </location>
</feature>
<dbReference type="InterPro" id="IPR050428">
    <property type="entry name" value="TCS_sensor_his_kinase"/>
</dbReference>
<organism evidence="16 17">
    <name type="scientific">Photobacterium angustum</name>
    <dbReference type="NCBI Taxonomy" id="661"/>
    <lineage>
        <taxon>Bacteria</taxon>
        <taxon>Pseudomonadati</taxon>
        <taxon>Pseudomonadota</taxon>
        <taxon>Gammaproteobacteria</taxon>
        <taxon>Vibrionales</taxon>
        <taxon>Vibrionaceae</taxon>
        <taxon>Photobacterium</taxon>
    </lineage>
</organism>
<gene>
    <name evidence="16" type="ORF">BTO08_16330</name>
</gene>
<proteinExistence type="inferred from homology"/>
<keyword evidence="9" id="KW-0902">Two-component regulatory system</keyword>
<dbReference type="GO" id="GO:0005886">
    <property type="term" value="C:plasma membrane"/>
    <property type="evidence" value="ECO:0007669"/>
    <property type="project" value="TreeGrafter"/>
</dbReference>
<keyword evidence="8 12" id="KW-1133">Transmembrane helix</keyword>
<feature type="domain" description="T-SNARE coiled-coil homology" evidence="14">
    <location>
        <begin position="113"/>
        <end position="175"/>
    </location>
</feature>
<evidence type="ECO:0000256" key="4">
    <source>
        <dbReference type="ARBA" id="ARBA00022553"/>
    </source>
</evidence>
<dbReference type="GO" id="GO:0000155">
    <property type="term" value="F:phosphorelay sensor kinase activity"/>
    <property type="evidence" value="ECO:0007669"/>
    <property type="project" value="InterPro"/>
</dbReference>
<accession>A0A2S7VIQ0</accession>
<dbReference type="Proteomes" id="UP000238730">
    <property type="component" value="Unassembled WGS sequence"/>
</dbReference>
<evidence type="ECO:0000256" key="6">
    <source>
        <dbReference type="ARBA" id="ARBA00022692"/>
    </source>
</evidence>
<evidence type="ECO:0000256" key="9">
    <source>
        <dbReference type="ARBA" id="ARBA00023012"/>
    </source>
</evidence>
<evidence type="ECO:0000256" key="7">
    <source>
        <dbReference type="ARBA" id="ARBA00022777"/>
    </source>
</evidence>
<dbReference type="Gene3D" id="1.10.287.130">
    <property type="match status" value="1"/>
</dbReference>
<dbReference type="PROSITE" id="PS50109">
    <property type="entry name" value="HIS_KIN"/>
    <property type="match status" value="1"/>
</dbReference>
<dbReference type="CDD" id="cd00082">
    <property type="entry name" value="HisKA"/>
    <property type="match status" value="1"/>
</dbReference>
<dbReference type="SMART" id="SM00388">
    <property type="entry name" value="HisKA"/>
    <property type="match status" value="1"/>
</dbReference>
<evidence type="ECO:0000256" key="12">
    <source>
        <dbReference type="SAM" id="Phobius"/>
    </source>
</evidence>
<evidence type="ECO:0000256" key="3">
    <source>
        <dbReference type="ARBA" id="ARBA00012438"/>
    </source>
</evidence>
<keyword evidence="6 12" id="KW-0812">Transmembrane</keyword>
<dbReference type="Gene3D" id="6.10.340.10">
    <property type="match status" value="1"/>
</dbReference>
<keyword evidence="5" id="KW-0808">Transferase</keyword>
<dbReference type="RefSeq" id="WP_198038493.1">
    <property type="nucleotide sequence ID" value="NZ_MSCJ01000003.1"/>
</dbReference>
<comment type="similarity">
    <text evidence="11">Belongs to the methyl-accepting chemotaxis (MCP) protein family.</text>
</comment>
<dbReference type="InterPro" id="IPR003660">
    <property type="entry name" value="HAMP_dom"/>
</dbReference>
<evidence type="ECO:0000313" key="16">
    <source>
        <dbReference type="EMBL" id="PQJ61835.1"/>
    </source>
</evidence>
<dbReference type="Pfam" id="PF00512">
    <property type="entry name" value="HisKA"/>
    <property type="match status" value="1"/>
</dbReference>
<reference evidence="16 17" key="1">
    <citation type="submission" date="2016-12" db="EMBL/GenBank/DDBJ databases">
        <title>Diversity of luminous bacteria.</title>
        <authorList>
            <person name="Yoshizawa S."/>
            <person name="Kogure K."/>
        </authorList>
    </citation>
    <scope>NUCLEOTIDE SEQUENCE [LARGE SCALE GENOMIC DNA]</scope>
    <source>
        <strain evidence="16 17">LC1-200</strain>
    </source>
</reference>
<evidence type="ECO:0000313" key="17">
    <source>
        <dbReference type="Proteomes" id="UP000238730"/>
    </source>
</evidence>